<dbReference type="InterPro" id="IPR050336">
    <property type="entry name" value="Chromosome_partition/occlusion"/>
</dbReference>
<evidence type="ECO:0000256" key="2">
    <source>
        <dbReference type="ARBA" id="ARBA00022829"/>
    </source>
</evidence>
<evidence type="ECO:0000259" key="3">
    <source>
        <dbReference type="SMART" id="SM00470"/>
    </source>
</evidence>
<dbReference type="EMBL" id="JBIASD010000004">
    <property type="protein sequence ID" value="MFF3665413.1"/>
    <property type="molecule type" value="Genomic_DNA"/>
</dbReference>
<comment type="similarity">
    <text evidence="1">Belongs to the ParB family.</text>
</comment>
<comment type="caution">
    <text evidence="4">The sequence shown here is derived from an EMBL/GenBank/DDBJ whole genome shotgun (WGS) entry which is preliminary data.</text>
</comment>
<dbReference type="SUPFAM" id="SSF110849">
    <property type="entry name" value="ParB/Sulfiredoxin"/>
    <property type="match status" value="1"/>
</dbReference>
<protein>
    <submittedName>
        <fullName evidence="4">ParB/RepB/Spo0J family partition protein</fullName>
    </submittedName>
</protein>
<keyword evidence="5" id="KW-1185">Reference proteome</keyword>
<gene>
    <name evidence="4" type="ORF">ACFYXI_07445</name>
</gene>
<name>A0ABW6SNJ4_9ACTN</name>
<evidence type="ECO:0000256" key="1">
    <source>
        <dbReference type="ARBA" id="ARBA00006295"/>
    </source>
</evidence>
<dbReference type="InterPro" id="IPR004437">
    <property type="entry name" value="ParB/RepB/Spo0J"/>
</dbReference>
<dbReference type="Pfam" id="PF17762">
    <property type="entry name" value="HTH_ParB"/>
    <property type="match status" value="1"/>
</dbReference>
<organism evidence="4 5">
    <name type="scientific">Microtetraspora malaysiensis</name>
    <dbReference type="NCBI Taxonomy" id="161358"/>
    <lineage>
        <taxon>Bacteria</taxon>
        <taxon>Bacillati</taxon>
        <taxon>Actinomycetota</taxon>
        <taxon>Actinomycetes</taxon>
        <taxon>Streptosporangiales</taxon>
        <taxon>Streptosporangiaceae</taxon>
        <taxon>Microtetraspora</taxon>
    </lineage>
</organism>
<dbReference type="RefSeq" id="WP_387409409.1">
    <property type="nucleotide sequence ID" value="NZ_JBIASD010000004.1"/>
</dbReference>
<dbReference type="NCBIfam" id="TIGR00180">
    <property type="entry name" value="parB_part"/>
    <property type="match status" value="1"/>
</dbReference>
<dbReference type="SUPFAM" id="SSF109709">
    <property type="entry name" value="KorB DNA-binding domain-like"/>
    <property type="match status" value="1"/>
</dbReference>
<dbReference type="CDD" id="cd16393">
    <property type="entry name" value="SPO0J_N"/>
    <property type="match status" value="1"/>
</dbReference>
<dbReference type="SMART" id="SM00470">
    <property type="entry name" value="ParB"/>
    <property type="match status" value="1"/>
</dbReference>
<evidence type="ECO:0000313" key="4">
    <source>
        <dbReference type="EMBL" id="MFF3665413.1"/>
    </source>
</evidence>
<dbReference type="Gene3D" id="1.10.10.2830">
    <property type="match status" value="1"/>
</dbReference>
<dbReference type="InterPro" id="IPR041468">
    <property type="entry name" value="HTH_ParB/Spo0J"/>
</dbReference>
<dbReference type="InterPro" id="IPR003115">
    <property type="entry name" value="ParB_N"/>
</dbReference>
<dbReference type="InterPro" id="IPR036086">
    <property type="entry name" value="ParB/Sulfiredoxin_sf"/>
</dbReference>
<keyword evidence="2" id="KW-0159">Chromosome partition</keyword>
<proteinExistence type="inferred from homology"/>
<dbReference type="Gene3D" id="3.90.1530.30">
    <property type="match status" value="1"/>
</dbReference>
<dbReference type="Pfam" id="PF02195">
    <property type="entry name" value="ParB_N"/>
    <property type="match status" value="1"/>
</dbReference>
<reference evidence="4 5" key="1">
    <citation type="submission" date="2024-10" db="EMBL/GenBank/DDBJ databases">
        <title>The Natural Products Discovery Center: Release of the First 8490 Sequenced Strains for Exploring Actinobacteria Biosynthetic Diversity.</title>
        <authorList>
            <person name="Kalkreuter E."/>
            <person name="Kautsar S.A."/>
            <person name="Yang D."/>
            <person name="Bader C.D."/>
            <person name="Teijaro C.N."/>
            <person name="Fluegel L."/>
            <person name="Davis C.M."/>
            <person name="Simpson J.R."/>
            <person name="Lauterbach L."/>
            <person name="Steele A.D."/>
            <person name="Gui C."/>
            <person name="Meng S."/>
            <person name="Li G."/>
            <person name="Viehrig K."/>
            <person name="Ye F."/>
            <person name="Su P."/>
            <person name="Kiefer A.F."/>
            <person name="Nichols A."/>
            <person name="Cepeda A.J."/>
            <person name="Yan W."/>
            <person name="Fan B."/>
            <person name="Jiang Y."/>
            <person name="Adhikari A."/>
            <person name="Zheng C.-J."/>
            <person name="Schuster L."/>
            <person name="Cowan T.M."/>
            <person name="Smanski M.J."/>
            <person name="Chevrette M.G."/>
            <person name="De Carvalho L.P.S."/>
            <person name="Shen B."/>
        </authorList>
    </citation>
    <scope>NUCLEOTIDE SEQUENCE [LARGE SCALE GENOMIC DNA]</scope>
    <source>
        <strain evidence="4 5">NPDC002173</strain>
    </source>
</reference>
<dbReference type="Proteomes" id="UP001602013">
    <property type="component" value="Unassembled WGS sequence"/>
</dbReference>
<feature type="domain" description="ParB-like N-terminal" evidence="3">
    <location>
        <begin position="15"/>
        <end position="117"/>
    </location>
</feature>
<sequence>MTATAPAAPAKIVSMEIPVDRIDRDPGQPREHFDEAKLQELALSISKLGLLQPIAVRTSDVDPKGRDKAGRRYTLIMGERRWRAAQIAGLTKMKCLVHFGVEDGDPETLAKAVAENVGRADMTPIEEAKGFDRLVKLGYPLEEVASMCGKSAAYVGWRIDLLKLELPVQEALAKGHMPVGLAWYVANLSADNQQRFLTRWIRGDFATTRDAEAFAQACRAEEERQSKQGSFFVLSEDAVRAAGSGSEQESLLGSLDMPSEERERIAADRRKLVGKIEQLDKAGAILAEIATMDPGELALLLAGAQGGIAAQRMRIDHLKDVATKAVRNLREAQAVASVRASALQVDPDAIADNSDASDAA</sequence>
<dbReference type="PANTHER" id="PTHR33375:SF1">
    <property type="entry name" value="CHROMOSOME-PARTITIONING PROTEIN PARB-RELATED"/>
    <property type="match status" value="1"/>
</dbReference>
<accession>A0ABW6SNJ4</accession>
<dbReference type="PANTHER" id="PTHR33375">
    <property type="entry name" value="CHROMOSOME-PARTITIONING PROTEIN PARB-RELATED"/>
    <property type="match status" value="1"/>
</dbReference>
<evidence type="ECO:0000313" key="5">
    <source>
        <dbReference type="Proteomes" id="UP001602013"/>
    </source>
</evidence>